<name>A0ABD0JBW1_9CAEN</name>
<accession>A0ABD0JBW1</accession>
<evidence type="ECO:0000313" key="2">
    <source>
        <dbReference type="EMBL" id="KAK7469633.1"/>
    </source>
</evidence>
<reference evidence="2 3" key="1">
    <citation type="journal article" date="2023" name="Sci. Data">
        <title>Genome assembly of the Korean intertidal mud-creeper Batillaria attramentaria.</title>
        <authorList>
            <person name="Patra A.K."/>
            <person name="Ho P.T."/>
            <person name="Jun S."/>
            <person name="Lee S.J."/>
            <person name="Kim Y."/>
            <person name="Won Y.J."/>
        </authorList>
    </citation>
    <scope>NUCLEOTIDE SEQUENCE [LARGE SCALE GENOMIC DNA]</scope>
    <source>
        <strain evidence="2">Wonlab-2016</strain>
    </source>
</reference>
<dbReference type="EMBL" id="JACVVK020000510">
    <property type="protein sequence ID" value="KAK7469633.1"/>
    <property type="molecule type" value="Genomic_DNA"/>
</dbReference>
<dbReference type="AlphaFoldDB" id="A0ABD0JBW1"/>
<organism evidence="2 3">
    <name type="scientific">Batillaria attramentaria</name>
    <dbReference type="NCBI Taxonomy" id="370345"/>
    <lineage>
        <taxon>Eukaryota</taxon>
        <taxon>Metazoa</taxon>
        <taxon>Spiralia</taxon>
        <taxon>Lophotrochozoa</taxon>
        <taxon>Mollusca</taxon>
        <taxon>Gastropoda</taxon>
        <taxon>Caenogastropoda</taxon>
        <taxon>Sorbeoconcha</taxon>
        <taxon>Cerithioidea</taxon>
        <taxon>Batillariidae</taxon>
        <taxon>Batillaria</taxon>
    </lineage>
</organism>
<feature type="signal peptide" evidence="1">
    <location>
        <begin position="1"/>
        <end position="17"/>
    </location>
</feature>
<sequence>MKLVFLTFALLIVAAWAAECPAGQSSTRPDHCSGTAHGGDCGTANDCGTACTGHGHNQDCPVCCFANNGCDGTCYT</sequence>
<evidence type="ECO:0000313" key="3">
    <source>
        <dbReference type="Proteomes" id="UP001519460"/>
    </source>
</evidence>
<dbReference type="Proteomes" id="UP001519460">
    <property type="component" value="Unassembled WGS sequence"/>
</dbReference>
<gene>
    <name evidence="2" type="ORF">BaRGS_00036362</name>
</gene>
<keyword evidence="3" id="KW-1185">Reference proteome</keyword>
<evidence type="ECO:0000256" key="1">
    <source>
        <dbReference type="SAM" id="SignalP"/>
    </source>
</evidence>
<comment type="caution">
    <text evidence="2">The sequence shown here is derived from an EMBL/GenBank/DDBJ whole genome shotgun (WGS) entry which is preliminary data.</text>
</comment>
<keyword evidence="1" id="KW-0732">Signal</keyword>
<protein>
    <submittedName>
        <fullName evidence="2">Uncharacterized protein</fullName>
    </submittedName>
</protein>
<feature type="chain" id="PRO_5044755368" evidence="1">
    <location>
        <begin position="18"/>
        <end position="76"/>
    </location>
</feature>
<proteinExistence type="predicted"/>